<dbReference type="GO" id="GO:0016301">
    <property type="term" value="F:kinase activity"/>
    <property type="evidence" value="ECO:0007669"/>
    <property type="project" value="UniProtKB-KW"/>
</dbReference>
<dbReference type="EMBL" id="BRVP01000034">
    <property type="protein sequence ID" value="GLB54104.1"/>
    <property type="molecule type" value="Genomic_DNA"/>
</dbReference>
<feature type="coiled-coil region" evidence="1">
    <location>
        <begin position="547"/>
        <end position="595"/>
    </location>
</feature>
<accession>A0A9W6B9C4</accession>
<name>A0A9W6B9C4_9FLAO</name>
<evidence type="ECO:0000313" key="3">
    <source>
        <dbReference type="EMBL" id="GLB54104.1"/>
    </source>
</evidence>
<keyword evidence="4" id="KW-1185">Reference proteome</keyword>
<reference evidence="3" key="1">
    <citation type="submission" date="2022-07" db="EMBL/GenBank/DDBJ databases">
        <title>Taxonomy of Novel Oxalotrophic and Methylotrophic Bacteria.</title>
        <authorList>
            <person name="Sahin N."/>
            <person name="Tani A."/>
        </authorList>
    </citation>
    <scope>NUCLEOTIDE SEQUENCE</scope>
    <source>
        <strain evidence="3">AM327</strain>
    </source>
</reference>
<dbReference type="SMART" id="SM00387">
    <property type="entry name" value="HATPase_c"/>
    <property type="match status" value="1"/>
</dbReference>
<dbReference type="Proteomes" id="UP001143545">
    <property type="component" value="Unassembled WGS sequence"/>
</dbReference>
<organism evidence="3 4">
    <name type="scientific">Neptunitalea chrysea</name>
    <dbReference type="NCBI Taxonomy" id="1647581"/>
    <lineage>
        <taxon>Bacteria</taxon>
        <taxon>Pseudomonadati</taxon>
        <taxon>Bacteroidota</taxon>
        <taxon>Flavobacteriia</taxon>
        <taxon>Flavobacteriales</taxon>
        <taxon>Flavobacteriaceae</taxon>
        <taxon>Neptunitalea</taxon>
    </lineage>
</organism>
<dbReference type="Pfam" id="PF13589">
    <property type="entry name" value="HATPase_c_3"/>
    <property type="match status" value="1"/>
</dbReference>
<evidence type="ECO:0000256" key="1">
    <source>
        <dbReference type="SAM" id="Coils"/>
    </source>
</evidence>
<dbReference type="InterPro" id="IPR003594">
    <property type="entry name" value="HATPase_dom"/>
</dbReference>
<comment type="caution">
    <text evidence="3">The sequence shown here is derived from an EMBL/GenBank/DDBJ whole genome shotgun (WGS) entry which is preliminary data.</text>
</comment>
<keyword evidence="1" id="KW-0175">Coiled coil</keyword>
<dbReference type="SUPFAM" id="SSF55874">
    <property type="entry name" value="ATPase domain of HSP90 chaperone/DNA topoisomerase II/histidine kinase"/>
    <property type="match status" value="2"/>
</dbReference>
<protein>
    <submittedName>
        <fullName evidence="3">Histidine kinase</fullName>
    </submittedName>
</protein>
<dbReference type="Gene3D" id="3.30.565.10">
    <property type="entry name" value="Histidine kinase-like ATPase, C-terminal domain"/>
    <property type="match status" value="2"/>
</dbReference>
<dbReference type="InterPro" id="IPR036890">
    <property type="entry name" value="HATPase_C_sf"/>
</dbReference>
<proteinExistence type="predicted"/>
<sequence>MAKVSFRTNILLKSIIGKDLITDDNIAVLELVKNSFDAGSNEAKIIFRDVVTELSAKDYKKYNQSKIILRDTGSGMSEYDLINKWLNIAYSEKKSKKEEFNRQLAGNKGVGRFSCDRLGKSLVIYTKKNSEPLLKLSIDWTEFEKIDDIEKNIQDIDFELDEISIEQYVKETHLEEFETGTTLFISNLRENWDLSKIQSLKRQLERFINPNQNFEAESFDVTIEADEFQKIERGLPESEKINGVVKNRIFSKLDFKATYIKANISEDGKTITTVLRDRGNEIFTLKEHNPFDLLKDIEINIYYLNPYSKAYFRRQTGIRSVDFGSIFLFINGFRIPPYGDQGNDWLGMELRKGQGHSRFLGTREVIGRIEINGVELDDEKEDFFIISNRSGVDNNKHYEQLTKNSAPYGYYFKTFRRLERFVDEGIKWDSTPLKESAIEKKVLDDKNWNEGKEEYKEDLLTRNKRVISIIEKIINAKNDEIISLSINKELVTELADEQAKKAKAEIDSIVGQLNNKTLSSEQITQLINDLKSSENEIENFPGQEGQIELLKKEQNKLKLELERKFAEKKELEDEAIRLEEEAKRLQEELELEKEKNTYLKTSSRTLTEDAKGLVHNIKITSRKISSSVDNLYDKILNDSYTKNSLLKSLGAIKFQSEKANKISKIITRSNFKTDRNAQIADVVQYIKQYIEIYSDIYPRNELEFKIVEKDTTLTKKFSVLDMSVVLDDLISNSEKAGASLIEIEMTNTSKEELNILFSDDGRGVAEKFLGDEKSKNKIFELGVTTTNGGSGIGLNSVREGLRSMNGTIKLIGNNVKLKGACFEIIIK</sequence>
<keyword evidence="3" id="KW-0418">Kinase</keyword>
<evidence type="ECO:0000259" key="2">
    <source>
        <dbReference type="SMART" id="SM00387"/>
    </source>
</evidence>
<evidence type="ECO:0000313" key="4">
    <source>
        <dbReference type="Proteomes" id="UP001143545"/>
    </source>
</evidence>
<keyword evidence="3" id="KW-0808">Transferase</keyword>
<dbReference type="AlphaFoldDB" id="A0A9W6B9C4"/>
<dbReference type="Pfam" id="PF02518">
    <property type="entry name" value="HATPase_c"/>
    <property type="match status" value="1"/>
</dbReference>
<dbReference type="RefSeq" id="WP_281756484.1">
    <property type="nucleotide sequence ID" value="NZ_BRVP01000034.1"/>
</dbReference>
<feature type="domain" description="Histidine kinase/HSP90-like ATPase" evidence="2">
    <location>
        <begin position="717"/>
        <end position="827"/>
    </location>
</feature>
<gene>
    <name evidence="3" type="ORF">NBRC110019_31450</name>
</gene>